<dbReference type="Gramene" id="ORUFI12G10720.1">
    <property type="protein sequence ID" value="ORUFI12G10720.1"/>
    <property type="gene ID" value="ORUFI12G10720"/>
</dbReference>
<dbReference type="EnsemblPlants" id="ORUFI12G10720.1">
    <property type="protein sequence ID" value="ORUFI12G10720.1"/>
    <property type="gene ID" value="ORUFI12G10720"/>
</dbReference>
<name>A0A0E0RGF1_ORYRU</name>
<sequence length="13" mass="1078">MGAAAAGDGDGGE</sequence>
<dbReference type="HOGENOM" id="CLU_3435905_0_0_1"/>
<evidence type="ECO:0000313" key="1">
    <source>
        <dbReference type="EnsemblPlants" id="ORUFI12G10720.1"/>
    </source>
</evidence>
<organism evidence="1 2">
    <name type="scientific">Oryza rufipogon</name>
    <name type="common">Brownbeard rice</name>
    <name type="synonym">Asian wild rice</name>
    <dbReference type="NCBI Taxonomy" id="4529"/>
    <lineage>
        <taxon>Eukaryota</taxon>
        <taxon>Viridiplantae</taxon>
        <taxon>Streptophyta</taxon>
        <taxon>Embryophyta</taxon>
        <taxon>Tracheophyta</taxon>
        <taxon>Spermatophyta</taxon>
        <taxon>Magnoliopsida</taxon>
        <taxon>Liliopsida</taxon>
        <taxon>Poales</taxon>
        <taxon>Poaceae</taxon>
        <taxon>BOP clade</taxon>
        <taxon>Oryzoideae</taxon>
        <taxon>Oryzeae</taxon>
        <taxon>Oryzinae</taxon>
        <taxon>Oryza</taxon>
    </lineage>
</organism>
<accession>A0A0E0RGF1</accession>
<protein>
    <submittedName>
        <fullName evidence="1">Uncharacterized protein</fullName>
    </submittedName>
</protein>
<reference evidence="1" key="2">
    <citation type="submission" date="2015-06" db="UniProtKB">
        <authorList>
            <consortium name="EnsemblPlants"/>
        </authorList>
    </citation>
    <scope>IDENTIFICATION</scope>
</reference>
<proteinExistence type="predicted"/>
<dbReference type="Proteomes" id="UP000008022">
    <property type="component" value="Unassembled WGS sequence"/>
</dbReference>
<reference evidence="2" key="1">
    <citation type="submission" date="2013-06" db="EMBL/GenBank/DDBJ databases">
        <authorList>
            <person name="Zhao Q."/>
        </authorList>
    </citation>
    <scope>NUCLEOTIDE SEQUENCE</scope>
    <source>
        <strain evidence="2">cv. W1943</strain>
    </source>
</reference>
<evidence type="ECO:0000313" key="2">
    <source>
        <dbReference type="Proteomes" id="UP000008022"/>
    </source>
</evidence>
<keyword evidence="2" id="KW-1185">Reference proteome</keyword>